<dbReference type="Proteomes" id="UP001430360">
    <property type="component" value="Unassembled WGS sequence"/>
</dbReference>
<feature type="region of interest" description="Disordered" evidence="1">
    <location>
        <begin position="48"/>
        <end position="85"/>
    </location>
</feature>
<sequence length="85" mass="9021">MPEIKLKIAGQILSVLVGQSESRKLADRSHDIAHSLALAEELIRRGTASAAPSATALPTTPSLKTKTVDAADRDPPARADDRTLH</sequence>
<comment type="caution">
    <text evidence="2">The sequence shown here is derived from an EMBL/GenBank/DDBJ whole genome shotgun (WGS) entry which is preliminary data.</text>
</comment>
<protein>
    <submittedName>
        <fullName evidence="2">Uncharacterized protein</fullName>
    </submittedName>
</protein>
<dbReference type="RefSeq" id="WP_232137176.1">
    <property type="nucleotide sequence ID" value="NZ_JAJQKU010000004.1"/>
</dbReference>
<feature type="compositionally biased region" description="Basic and acidic residues" evidence="1">
    <location>
        <begin position="66"/>
        <end position="85"/>
    </location>
</feature>
<reference evidence="2" key="1">
    <citation type="submission" date="2021-12" db="EMBL/GenBank/DDBJ databases">
        <authorList>
            <person name="Ulrich A."/>
        </authorList>
    </citation>
    <scope>NUCLEOTIDE SEQUENCE</scope>
    <source>
        <strain evidence="2">A1P009</strain>
    </source>
</reference>
<proteinExistence type="predicted"/>
<evidence type="ECO:0000256" key="1">
    <source>
        <dbReference type="SAM" id="MobiDB-lite"/>
    </source>
</evidence>
<feature type="compositionally biased region" description="Low complexity" evidence="1">
    <location>
        <begin position="48"/>
        <end position="63"/>
    </location>
</feature>
<accession>A0ABS8UFJ5</accession>
<name>A0ABS8UFJ5_9GAMM</name>
<dbReference type="EMBL" id="JAJQKU010000004">
    <property type="protein sequence ID" value="MCD9098019.1"/>
    <property type="molecule type" value="Genomic_DNA"/>
</dbReference>
<keyword evidence="3" id="KW-1185">Reference proteome</keyword>
<gene>
    <name evidence="2" type="ORF">LTT95_13830</name>
</gene>
<evidence type="ECO:0000313" key="2">
    <source>
        <dbReference type="EMBL" id="MCD9098019.1"/>
    </source>
</evidence>
<evidence type="ECO:0000313" key="3">
    <source>
        <dbReference type="Proteomes" id="UP001430360"/>
    </source>
</evidence>
<organism evidence="2 3">
    <name type="scientific">Luteimonas fraxinea</name>
    <dbReference type="NCBI Taxonomy" id="2901869"/>
    <lineage>
        <taxon>Bacteria</taxon>
        <taxon>Pseudomonadati</taxon>
        <taxon>Pseudomonadota</taxon>
        <taxon>Gammaproteobacteria</taxon>
        <taxon>Lysobacterales</taxon>
        <taxon>Lysobacteraceae</taxon>
        <taxon>Luteimonas</taxon>
    </lineage>
</organism>
<reference evidence="2" key="2">
    <citation type="journal article" date="2022" name="Syst. Appl. Microbiol.">
        <title>Physiological and genomic characterisation of Luteimonas fraxinea sp. nov., a bacterial species associated with trees tolerant to ash dieback.</title>
        <authorList>
            <person name="Ulrich K."/>
            <person name="Becker R."/>
            <person name="Behrendt U."/>
            <person name="Kube M."/>
            <person name="Schneck V."/>
            <person name="Ulrich A."/>
        </authorList>
    </citation>
    <scope>NUCLEOTIDE SEQUENCE</scope>
    <source>
        <strain evidence="2">A1P009</strain>
    </source>
</reference>